<name>A0ABS4DQR5_9GAMM</name>
<dbReference type="EMBL" id="JAGJRS010000030">
    <property type="protein sequence ID" value="MBP1475406.1"/>
    <property type="molecule type" value="Genomic_DNA"/>
</dbReference>
<evidence type="ECO:0000313" key="1">
    <source>
        <dbReference type="EMBL" id="MBP1475406.1"/>
    </source>
</evidence>
<protein>
    <recommendedName>
        <fullName evidence="3">Copper resistance protein</fullName>
    </recommendedName>
</protein>
<sequence>MARLRLLRPATRRRLAWLVAVLLVWQQLAMAAYACTLPPSAIAPAMAVASANAMAMEGTCPTMHDSVPDRTVCQAHCHPDRAAQPDARTGSVPPSALAALPVYWPAPTLALATSGRAPQRLDRLRAPPPPATLLYCSLLI</sequence>
<dbReference type="Proteomes" id="UP000823790">
    <property type="component" value="Unassembled WGS sequence"/>
</dbReference>
<gene>
    <name evidence="1" type="ORF">J7I44_13920</name>
</gene>
<evidence type="ECO:0000313" key="2">
    <source>
        <dbReference type="Proteomes" id="UP000823790"/>
    </source>
</evidence>
<comment type="caution">
    <text evidence="1">The sequence shown here is derived from an EMBL/GenBank/DDBJ whole genome shotgun (WGS) entry which is preliminary data.</text>
</comment>
<keyword evidence="2" id="KW-1185">Reference proteome</keyword>
<dbReference type="PROSITE" id="PS51257">
    <property type="entry name" value="PROKAR_LIPOPROTEIN"/>
    <property type="match status" value="1"/>
</dbReference>
<proteinExistence type="predicted"/>
<evidence type="ECO:0008006" key="3">
    <source>
        <dbReference type="Google" id="ProtNLM"/>
    </source>
</evidence>
<dbReference type="RefSeq" id="WP_209622048.1">
    <property type="nucleotide sequence ID" value="NZ_JAGJRS010000030.1"/>
</dbReference>
<reference evidence="1 2" key="1">
    <citation type="submission" date="2021-04" db="EMBL/GenBank/DDBJ databases">
        <authorList>
            <person name="Huq M.A."/>
        </authorList>
    </citation>
    <scope>NUCLEOTIDE SEQUENCE [LARGE SCALE GENOMIC DNA]</scope>
    <source>
        <strain evidence="1 2">MAH-13</strain>
    </source>
</reference>
<organism evidence="1 2">
    <name type="scientific">Frateuria flava</name>
    <dbReference type="NCBI Taxonomy" id="2821489"/>
    <lineage>
        <taxon>Bacteria</taxon>
        <taxon>Pseudomonadati</taxon>
        <taxon>Pseudomonadota</taxon>
        <taxon>Gammaproteobacteria</taxon>
        <taxon>Lysobacterales</taxon>
        <taxon>Rhodanobacteraceae</taxon>
        <taxon>Frateuria</taxon>
    </lineage>
</organism>
<accession>A0ABS4DQR5</accession>